<protein>
    <submittedName>
        <fullName evidence="1">Uncharacterized protein</fullName>
    </submittedName>
</protein>
<dbReference type="EMBL" id="LBHC01000001">
    <property type="protein sequence ID" value="KLE33405.1"/>
    <property type="molecule type" value="Genomic_DNA"/>
</dbReference>
<comment type="caution">
    <text evidence="1">The sequence shown here is derived from an EMBL/GenBank/DDBJ whole genome shotgun (WGS) entry which is preliminary data.</text>
</comment>
<dbReference type="OrthoDB" id="7204730at2"/>
<evidence type="ECO:0000313" key="1">
    <source>
        <dbReference type="EMBL" id="KLE33405.1"/>
    </source>
</evidence>
<name>A0A0G9MRS3_9SPHN</name>
<dbReference type="KEGG" id="egn:BMF35_a0123"/>
<reference evidence="1 2" key="1">
    <citation type="submission" date="2015-04" db="EMBL/GenBank/DDBJ databases">
        <title>The draft genome sequence of Erythrobacr gangjinensis K7-2.</title>
        <authorList>
            <person name="Zhuang L."/>
            <person name="Liu Y."/>
            <person name="Shao Z."/>
        </authorList>
    </citation>
    <scope>NUCLEOTIDE SEQUENCE [LARGE SCALE GENOMIC DNA]</scope>
    <source>
        <strain evidence="1 2">K7-2</strain>
    </source>
</reference>
<dbReference type="RefSeq" id="WP_047006253.1">
    <property type="nucleotide sequence ID" value="NZ_CP018097.1"/>
</dbReference>
<gene>
    <name evidence="1" type="ORF">AAW01_05615</name>
</gene>
<accession>A0A0G9MRS3</accession>
<dbReference type="PATRIC" id="fig|502682.8.peg.1149"/>
<organism evidence="1 2">
    <name type="scientific">Aurantiacibacter gangjinensis</name>
    <dbReference type="NCBI Taxonomy" id="502682"/>
    <lineage>
        <taxon>Bacteria</taxon>
        <taxon>Pseudomonadati</taxon>
        <taxon>Pseudomonadota</taxon>
        <taxon>Alphaproteobacteria</taxon>
        <taxon>Sphingomonadales</taxon>
        <taxon>Erythrobacteraceae</taxon>
        <taxon>Aurantiacibacter</taxon>
    </lineage>
</organism>
<proteinExistence type="predicted"/>
<dbReference type="AlphaFoldDB" id="A0A0G9MRS3"/>
<dbReference type="Proteomes" id="UP000053070">
    <property type="component" value="Unassembled WGS sequence"/>
</dbReference>
<dbReference type="STRING" id="502682.BMF35_a0123"/>
<keyword evidence="2" id="KW-1185">Reference proteome</keyword>
<evidence type="ECO:0000313" key="2">
    <source>
        <dbReference type="Proteomes" id="UP000053070"/>
    </source>
</evidence>
<sequence>MKTALLLPLTLLFASPLAAQDAVPSPTPEAAEAARFAQERGQLMQEVLRTTGVAQGQYQGMVAGDIGTGYKGAIALRGDAADTWRTLIFGQPGGDDAPLVAFAEYEIFDYRILSERIYPINERPELQGDALAMARGQIVAPRAVIAHEDVTFCINEDVTPGGQRIPFATLTFAMPPDDRGAFDVYVLNGPFDARFRPLGKHYKVHFDEFGVLGDPQLLTDTCEVVEWERDAAGLAETIYPASHDGQIAPSEVHVFLSAQLPMPLGVMTDGTMWPVQSGMIGSPVAAPAAE</sequence>